<name>A0A0W0Z578_LEGSP</name>
<evidence type="ECO:0000313" key="1">
    <source>
        <dbReference type="EMBL" id="KTD64300.1"/>
    </source>
</evidence>
<dbReference type="RefSeq" id="WP_058483046.1">
    <property type="nucleotide sequence ID" value="NZ_CAAAII010000005.1"/>
</dbReference>
<dbReference type="Proteomes" id="UP000054877">
    <property type="component" value="Unassembled WGS sequence"/>
</dbReference>
<dbReference type="OrthoDB" id="5646742at2"/>
<comment type="caution">
    <text evidence="1">The sequence shown here is derived from an EMBL/GenBank/DDBJ whole genome shotgun (WGS) entry which is preliminary data.</text>
</comment>
<protein>
    <submittedName>
        <fullName evidence="1">Uncharacterized protein</fullName>
    </submittedName>
</protein>
<dbReference type="EMBL" id="LNYX01000013">
    <property type="protein sequence ID" value="KTD64300.1"/>
    <property type="molecule type" value="Genomic_DNA"/>
</dbReference>
<reference evidence="1 2" key="1">
    <citation type="submission" date="2015-11" db="EMBL/GenBank/DDBJ databases">
        <title>Genomic analysis of 38 Legionella species identifies large and diverse effector repertoires.</title>
        <authorList>
            <person name="Burstein D."/>
            <person name="Amaro F."/>
            <person name="Zusman T."/>
            <person name="Lifshitz Z."/>
            <person name="Cohen O."/>
            <person name="Gilbert J.A."/>
            <person name="Pupko T."/>
            <person name="Shuman H.A."/>
            <person name="Segal G."/>
        </authorList>
    </citation>
    <scope>NUCLEOTIDE SEQUENCE [LARGE SCALE GENOMIC DNA]</scope>
    <source>
        <strain evidence="1 2">Mt.St.Helens-9</strain>
    </source>
</reference>
<dbReference type="AlphaFoldDB" id="A0A0W0Z578"/>
<sequence length="87" mass="9848">MPKFFDSNTRTLFITQGKTPLKDLSENPLLEIPAPDSRSASDFRNHHSSTVRTYVSTKTGDILEGRYDTSHQTNADLEEVENTIYCP</sequence>
<accession>A0A0W0Z578</accession>
<evidence type="ECO:0000313" key="2">
    <source>
        <dbReference type="Proteomes" id="UP000054877"/>
    </source>
</evidence>
<dbReference type="PATRIC" id="fig|452.5.peg.1224"/>
<keyword evidence="2" id="KW-1185">Reference proteome</keyword>
<organism evidence="1 2">
    <name type="scientific">Legionella spiritensis</name>
    <dbReference type="NCBI Taxonomy" id="452"/>
    <lineage>
        <taxon>Bacteria</taxon>
        <taxon>Pseudomonadati</taxon>
        <taxon>Pseudomonadota</taxon>
        <taxon>Gammaproteobacteria</taxon>
        <taxon>Legionellales</taxon>
        <taxon>Legionellaceae</taxon>
        <taxon>Legionella</taxon>
    </lineage>
</organism>
<gene>
    <name evidence="1" type="ORF">Lspi_1107</name>
</gene>
<proteinExistence type="predicted"/>